<accession>A0AAU9VMY6</accession>
<dbReference type="Pfam" id="PF13359">
    <property type="entry name" value="DDE_Tnp_4"/>
    <property type="match status" value="1"/>
</dbReference>
<evidence type="ECO:0000313" key="5">
    <source>
        <dbReference type="EMBL" id="CAH3031580.1"/>
    </source>
</evidence>
<feature type="domain" description="DDE Tnp4" evidence="3">
    <location>
        <begin position="153"/>
        <end position="217"/>
    </location>
</feature>
<organism evidence="5 6">
    <name type="scientific">Pocillopora meandrina</name>
    <dbReference type="NCBI Taxonomy" id="46732"/>
    <lineage>
        <taxon>Eukaryota</taxon>
        <taxon>Metazoa</taxon>
        <taxon>Cnidaria</taxon>
        <taxon>Anthozoa</taxon>
        <taxon>Hexacorallia</taxon>
        <taxon>Scleractinia</taxon>
        <taxon>Astrocoeniina</taxon>
        <taxon>Pocilloporidae</taxon>
        <taxon>Pocillopora</taxon>
    </lineage>
</organism>
<dbReference type="InterPro" id="IPR027805">
    <property type="entry name" value="Transposase_HTH_dom"/>
</dbReference>
<dbReference type="PANTHER" id="PTHR23080">
    <property type="entry name" value="THAP DOMAIN PROTEIN"/>
    <property type="match status" value="1"/>
</dbReference>
<dbReference type="InterPro" id="IPR027806">
    <property type="entry name" value="HARBI1_dom"/>
</dbReference>
<gene>
    <name evidence="5" type="ORF">PMEA_00000302</name>
</gene>
<comment type="caution">
    <text evidence="5">The sequence shown here is derived from an EMBL/GenBank/DDBJ whole genome shotgun (WGS) entry which is preliminary data.</text>
</comment>
<dbReference type="EMBL" id="CALNXJ010000001">
    <property type="protein sequence ID" value="CAH3031580.1"/>
    <property type="molecule type" value="Genomic_DNA"/>
</dbReference>
<protein>
    <recommendedName>
        <fullName evidence="7">Transposase</fullName>
    </recommendedName>
</protein>
<evidence type="ECO:0008006" key="7">
    <source>
        <dbReference type="Google" id="ProtNLM"/>
    </source>
</evidence>
<evidence type="ECO:0000256" key="1">
    <source>
        <dbReference type="ARBA" id="ARBA00001968"/>
    </source>
</evidence>
<dbReference type="Pfam" id="PF13613">
    <property type="entry name" value="HTH_Tnp_4"/>
    <property type="match status" value="1"/>
</dbReference>
<feature type="domain" description="Transposase Helix-turn-helix" evidence="4">
    <location>
        <begin position="73"/>
        <end position="122"/>
    </location>
</feature>
<keyword evidence="6" id="KW-1185">Reference proteome</keyword>
<evidence type="ECO:0000259" key="4">
    <source>
        <dbReference type="Pfam" id="PF13613"/>
    </source>
</evidence>
<evidence type="ECO:0000313" key="6">
    <source>
        <dbReference type="Proteomes" id="UP001159428"/>
    </source>
</evidence>
<feature type="non-terminal residue" evidence="5">
    <location>
        <position position="1"/>
    </location>
</feature>
<keyword evidence="2" id="KW-0479">Metal-binding</keyword>
<comment type="cofactor">
    <cofactor evidence="1">
        <name>a divalent metal cation</name>
        <dbReference type="ChEBI" id="CHEBI:60240"/>
    </cofactor>
</comment>
<dbReference type="GO" id="GO:0046872">
    <property type="term" value="F:metal ion binding"/>
    <property type="evidence" value="ECO:0007669"/>
    <property type="project" value="UniProtKB-KW"/>
</dbReference>
<dbReference type="Proteomes" id="UP001159428">
    <property type="component" value="Unassembled WGS sequence"/>
</dbReference>
<proteinExistence type="predicted"/>
<dbReference type="AlphaFoldDB" id="A0AAU9VMY6"/>
<name>A0AAU9VMY6_9CNID</name>
<sequence length="217" mass="24968">ATQVDIEVPCTHRFSINILRFLCDCPEREVKYFSHFTGFKSYKRFRMVLEFFLPDLNRSYVVSWDSKGTKQVNLSVEDDFLLVLMKLRLGLSTIDLAVRFNVSEATVSKLFTTWINYLYVHLGDLKIWPHRNVIIANMPPNFKEKYPITVIIIDATELRIQTPSSLLRQSQSYSSYKSTNTFKSLIGVDAKGGIVFVSQLYTGSISDKEIVIRSGFL</sequence>
<evidence type="ECO:0000259" key="3">
    <source>
        <dbReference type="Pfam" id="PF13359"/>
    </source>
</evidence>
<reference evidence="5 6" key="1">
    <citation type="submission" date="2022-05" db="EMBL/GenBank/DDBJ databases">
        <authorList>
            <consortium name="Genoscope - CEA"/>
            <person name="William W."/>
        </authorList>
    </citation>
    <scope>NUCLEOTIDE SEQUENCE [LARGE SCALE GENOMIC DNA]</scope>
</reference>
<evidence type="ECO:0000256" key="2">
    <source>
        <dbReference type="ARBA" id="ARBA00022723"/>
    </source>
</evidence>